<dbReference type="Proteomes" id="UP001219525">
    <property type="component" value="Unassembled WGS sequence"/>
</dbReference>
<evidence type="ECO:0000313" key="2">
    <source>
        <dbReference type="EMBL" id="KAJ7191617.1"/>
    </source>
</evidence>
<feature type="compositionally biased region" description="Pro residues" evidence="1">
    <location>
        <begin position="8"/>
        <end position="23"/>
    </location>
</feature>
<dbReference type="Gene3D" id="2.60.40.640">
    <property type="match status" value="1"/>
</dbReference>
<organism evidence="2 3">
    <name type="scientific">Mycena pura</name>
    <dbReference type="NCBI Taxonomy" id="153505"/>
    <lineage>
        <taxon>Eukaryota</taxon>
        <taxon>Fungi</taxon>
        <taxon>Dikarya</taxon>
        <taxon>Basidiomycota</taxon>
        <taxon>Agaricomycotina</taxon>
        <taxon>Agaricomycetes</taxon>
        <taxon>Agaricomycetidae</taxon>
        <taxon>Agaricales</taxon>
        <taxon>Marasmiineae</taxon>
        <taxon>Mycenaceae</taxon>
        <taxon>Mycena</taxon>
    </lineage>
</organism>
<name>A0AAD6UP73_9AGAR</name>
<sequence>MATLTPSPALPPYSPAPPVPSYSPEPADDEERIELTPRAGAHPTGNYIKTIGRDSVVLAEQEASAEFPTYGRRASIIGCVSLEDRQSISEIVVKIKGKMDVMITEGVSLTSSLIHESHTLWSSEKSHTSTCPGVVPFSVLLPTHYQDANLIAHPLPPSYEIPCDTSTGVYFRSSYTLSVTITRTRIRKLQFLSKHKTIPIKFIYSPRMRPWRPIQPSSDFLFDVKVMPEEFRQVVWEITPRPNSAAQALDLHLFLPMVEIFGLADTIPFHVQLAGPVASLRHFFADPPGLAVSIVRQVVVDLGGRRAARNLVIGTARLSASPPGFGAERDAEAGTASLGWDGDVRCHADTLVGMFNAGGVRVRDFFVVQLLPRNLQTIQEFTTLRHSHPIKLVTDSWLDASSSAARDGNR</sequence>
<protein>
    <submittedName>
        <fullName evidence="2">Uncharacterized protein</fullName>
    </submittedName>
</protein>
<keyword evidence="3" id="KW-1185">Reference proteome</keyword>
<dbReference type="EMBL" id="JARJCW010000130">
    <property type="protein sequence ID" value="KAJ7191617.1"/>
    <property type="molecule type" value="Genomic_DNA"/>
</dbReference>
<proteinExistence type="predicted"/>
<dbReference type="AlphaFoldDB" id="A0AAD6UP73"/>
<accession>A0AAD6UP73</accession>
<gene>
    <name evidence="2" type="ORF">GGX14DRAFT_600022</name>
</gene>
<reference evidence="2" key="1">
    <citation type="submission" date="2023-03" db="EMBL/GenBank/DDBJ databases">
        <title>Massive genome expansion in bonnet fungi (Mycena s.s.) driven by repeated elements and novel gene families across ecological guilds.</title>
        <authorList>
            <consortium name="Lawrence Berkeley National Laboratory"/>
            <person name="Harder C.B."/>
            <person name="Miyauchi S."/>
            <person name="Viragh M."/>
            <person name="Kuo A."/>
            <person name="Thoen E."/>
            <person name="Andreopoulos B."/>
            <person name="Lu D."/>
            <person name="Skrede I."/>
            <person name="Drula E."/>
            <person name="Henrissat B."/>
            <person name="Morin E."/>
            <person name="Kohler A."/>
            <person name="Barry K."/>
            <person name="LaButti K."/>
            <person name="Morin E."/>
            <person name="Salamov A."/>
            <person name="Lipzen A."/>
            <person name="Mereny Z."/>
            <person name="Hegedus B."/>
            <person name="Baldrian P."/>
            <person name="Stursova M."/>
            <person name="Weitz H."/>
            <person name="Taylor A."/>
            <person name="Grigoriev I.V."/>
            <person name="Nagy L.G."/>
            <person name="Martin F."/>
            <person name="Kauserud H."/>
        </authorList>
    </citation>
    <scope>NUCLEOTIDE SEQUENCE</scope>
    <source>
        <strain evidence="2">9144</strain>
    </source>
</reference>
<comment type="caution">
    <text evidence="2">The sequence shown here is derived from an EMBL/GenBank/DDBJ whole genome shotgun (WGS) entry which is preliminary data.</text>
</comment>
<evidence type="ECO:0000313" key="3">
    <source>
        <dbReference type="Proteomes" id="UP001219525"/>
    </source>
</evidence>
<feature type="region of interest" description="Disordered" evidence="1">
    <location>
        <begin position="1"/>
        <end position="31"/>
    </location>
</feature>
<evidence type="ECO:0000256" key="1">
    <source>
        <dbReference type="SAM" id="MobiDB-lite"/>
    </source>
</evidence>
<dbReference type="InterPro" id="IPR014752">
    <property type="entry name" value="Arrestin-like_C"/>
</dbReference>